<evidence type="ECO:0000256" key="1">
    <source>
        <dbReference type="SAM" id="MobiDB-lite"/>
    </source>
</evidence>
<dbReference type="EMBL" id="JBJUVG010000001">
    <property type="protein sequence ID" value="MFM9412791.1"/>
    <property type="molecule type" value="Genomic_DNA"/>
</dbReference>
<evidence type="ECO:0000313" key="4">
    <source>
        <dbReference type="Proteomes" id="UP001631949"/>
    </source>
</evidence>
<proteinExistence type="predicted"/>
<name>A0ABW9GVK0_9FIRM</name>
<reference evidence="3 4" key="1">
    <citation type="journal article" date="2016" name="Int. J. Syst. Evol. Microbiol.">
        <title>Peptococcus simiae sp. nov., isolated from rhesus macaque faeces and emended description of the genus Peptococcus.</title>
        <authorList>
            <person name="Shkoporov A.N."/>
            <person name="Efimov B.A."/>
            <person name="Kondova I."/>
            <person name="Ouwerling B."/>
            <person name="Chaplin A.V."/>
            <person name="Shcherbakova V.A."/>
            <person name="Langermans J.A.M."/>
        </authorList>
    </citation>
    <scope>NUCLEOTIDE SEQUENCE [LARGE SCALE GENOMIC DNA]</scope>
    <source>
        <strain evidence="3 4">M108</strain>
    </source>
</reference>
<dbReference type="RefSeq" id="WP_408976422.1">
    <property type="nucleotide sequence ID" value="NZ_JBJUVG010000001.1"/>
</dbReference>
<keyword evidence="4" id="KW-1185">Reference proteome</keyword>
<feature type="signal peptide" evidence="2">
    <location>
        <begin position="1"/>
        <end position="30"/>
    </location>
</feature>
<protein>
    <submittedName>
        <fullName evidence="3">Uncharacterized protein</fullName>
    </submittedName>
</protein>
<keyword evidence="2" id="KW-0732">Signal</keyword>
<accession>A0ABW9GVK0</accession>
<gene>
    <name evidence="3" type="ORF">ACKQTC_00125</name>
</gene>
<sequence length="1762" mass="197143">MQRKKGMKRIIASLLTAAMLAGLAPLDAQAAIPADPETQGGIATRALEPADWSITDKNQDGKNYWPLTHNNKLRTISGVAEGLKTPTINYNGYFTRPDGKTVLRLSYRQYHAATTAVWHTMLLKIQDELAGMIDFNDQGTGIYYGVSGTSGTGWKNDSTDYTSVTQFGKEDTATAGSNNVYSVSLVENHNRATARASNEIPINLVLKDGLDISKLSPKNEQYLVQMRLTDSDKKDVYTDGNLDNGDSQQAYNSYTFGTTIGVKSGFDKGLLRYLEPSSPHYHSSNSTIHYNMEQGYVEVRHHFNREGLAAGQNPNGFPIGYRQVVDKSFYDTLRPVGKDGTVAYMYQMLSNGALNNAFNDDGTIENPNLVQAIKKSDLNDAGDGTGRAFLQVVASDFNTEAQYKDKIVSVKTSNRMNDIFSERTNPSTMNYGHGIIIRYYVDKEKLANTFAEGNNLSHSAFYSTFIYDNSKEGTDTFDFTLSEDLDLKAGDKIHVRFDQPATDKGWVVNTAGQSKENKMMIYVDGPGNKMELRSNFKVDRGTDHRNYTYTVQAEAPMKLKKGTKLTLAVNKGVRDLKSAEIYFNNNSVNPPLVDRTAKKVTSYVPLIPDWQDTLSAGTLVATDFKPEIDEIFTDDNKIEGSTYYIGAEIKMVDKDRTQKFEASRDQEKVKVGGKEYDGYRFTTPISTAENKFIFPTLEKDTPILFTNRDIEHMALESKPEVVEQVQTKVFFHHNNGTRNKAEDVTTKIVPLNAQYRYNFKYNAKEEKFDYTANAKYQPNGFLGYKNGEETTDNLRKVTASLGGQEITQLADHNGRALTGDALKLRQMPVTTGEGAEVTKEGKKFLGWSTKKNTTPEEFMAAQELTTVDQWKNASTTAYKFTGYSPVDTHRPVYAVWGDLSVILHHPSGDASKNIILPITEKNIVKEGTSSYALVNVPEVFYSHANSSNVANKDFAYRYDKVSETSDEKRPNTQTQFIGWQLGKADGSPNLDKVKNGEHLTDFLPKTVTDSKEFPLTLLQDKKGTPENEAETAYLPNTYKLRVDGNLDKMGNIDLYPVYRDYAKIRLHKQYTQLEKDTGEFVSFTDKDKQHEVKFGLLYRTYVTDWNDPTVAAAANYYTINVNDFGLTEDTLLPTYNPKTTPEQTETITYYPEGSDTAKTKEVKYHVSWMLPVYDKYGERLSYAAVEVKPGEEDKYKNFSQKWENLSVNVYDRFPSPDDPGKLVAKGPRGPEDDGKGLPKTQTISFDRGNEVDTFTAATYRDTVSGATPKGHAKDKFLGYQIRAYNIKTDITTPDLDPIYDGDTKLVINYKNKMVDKVTLKIGEFETETTKNEHGTTQKDTPKDTARTVTLEKQGDGSWQVTDTKGAQLKATLDGDKLTVAGFNGAEGSQDLDAEAKPTQKVFAQNHIIASGLHSEFADFKINPLTPAQAVVNAHQITRDADYNTRIEMKVPKLEAGPLNEPQRGNAKYQLLRLIEDGMTPIEQANTFEEGGKTYEKIGAPAEYTDKESLIFTIPKADTGDENVSADIKDLNVRDEEASKIKETDKFYIQSIETAKPSSISAKPITLDLTGANVTAKAEDDKWRFFIDLVAQDLKFTDRDDTNIQKVHFKIGDSVEEVTTDERFAELLSALENDGNTNMDNVRIVVFDKYGNKSSEMPAYNASKVIVVEADRPVRNMKFASVKAPLGAIATVNVYDNQGRLVAKGEQENTTDDFENIKLYIVDDAGEMTTERYKAQRGHRFDYKAVMKDDPTAYSNPMSFTIN</sequence>
<dbReference type="Proteomes" id="UP001631949">
    <property type="component" value="Unassembled WGS sequence"/>
</dbReference>
<comment type="caution">
    <text evidence="3">The sequence shown here is derived from an EMBL/GenBank/DDBJ whole genome shotgun (WGS) entry which is preliminary data.</text>
</comment>
<feature type="chain" id="PRO_5046010143" evidence="2">
    <location>
        <begin position="31"/>
        <end position="1762"/>
    </location>
</feature>
<evidence type="ECO:0000256" key="2">
    <source>
        <dbReference type="SAM" id="SignalP"/>
    </source>
</evidence>
<feature type="region of interest" description="Disordered" evidence="1">
    <location>
        <begin position="1216"/>
        <end position="1241"/>
    </location>
</feature>
<evidence type="ECO:0000313" key="3">
    <source>
        <dbReference type="EMBL" id="MFM9412791.1"/>
    </source>
</evidence>
<organism evidence="3 4">
    <name type="scientific">Peptococcus simiae</name>
    <dbReference type="NCBI Taxonomy" id="1643805"/>
    <lineage>
        <taxon>Bacteria</taxon>
        <taxon>Bacillati</taxon>
        <taxon>Bacillota</taxon>
        <taxon>Clostridia</taxon>
        <taxon>Eubacteriales</taxon>
        <taxon>Peptococcaceae</taxon>
        <taxon>Peptococcus</taxon>
    </lineage>
</organism>